<dbReference type="AlphaFoldDB" id="A0A2S4HGH1"/>
<evidence type="ECO:0000313" key="2">
    <source>
        <dbReference type="Proteomes" id="UP000237222"/>
    </source>
</evidence>
<accession>A0A2S4HGH1</accession>
<dbReference type="EMBL" id="PQGG01000019">
    <property type="protein sequence ID" value="POP53088.1"/>
    <property type="molecule type" value="Genomic_DNA"/>
</dbReference>
<gene>
    <name evidence="1" type="ORF">C0068_08330</name>
</gene>
<sequence>MGSCEACGLPLLLILEGAMSTTEITYKSPRERRVHRTISKFGDCGATVFEVRKVIGLQVLPGTVNNCIRNLSKRGLLDHVGCTTEAERIGRGYGEADVYKARVAVNG</sequence>
<evidence type="ECO:0008006" key="3">
    <source>
        <dbReference type="Google" id="ProtNLM"/>
    </source>
</evidence>
<organism evidence="1 2">
    <name type="scientific">Zhongshania marina</name>
    <dbReference type="NCBI Taxonomy" id="2304603"/>
    <lineage>
        <taxon>Bacteria</taxon>
        <taxon>Pseudomonadati</taxon>
        <taxon>Pseudomonadota</taxon>
        <taxon>Gammaproteobacteria</taxon>
        <taxon>Cellvibrionales</taxon>
        <taxon>Spongiibacteraceae</taxon>
        <taxon>Zhongshania</taxon>
    </lineage>
</organism>
<name>A0A2S4HGH1_9GAMM</name>
<reference evidence="1" key="1">
    <citation type="submission" date="2018-01" db="EMBL/GenBank/DDBJ databases">
        <authorList>
            <person name="Yu X.-D."/>
        </authorList>
    </citation>
    <scope>NUCLEOTIDE SEQUENCE</scope>
    <source>
        <strain evidence="1">ZX-21</strain>
    </source>
</reference>
<dbReference type="Proteomes" id="UP000237222">
    <property type="component" value="Unassembled WGS sequence"/>
</dbReference>
<protein>
    <recommendedName>
        <fullName evidence="3">MarR family transcriptional regulator</fullName>
    </recommendedName>
</protein>
<evidence type="ECO:0000313" key="1">
    <source>
        <dbReference type="EMBL" id="POP53088.1"/>
    </source>
</evidence>
<comment type="caution">
    <text evidence="1">The sequence shown here is derived from an EMBL/GenBank/DDBJ whole genome shotgun (WGS) entry which is preliminary data.</text>
</comment>
<proteinExistence type="predicted"/>